<evidence type="ECO:0000313" key="2">
    <source>
        <dbReference type="Proteomes" id="UP001145114"/>
    </source>
</evidence>
<keyword evidence="1" id="KW-0418">Kinase</keyword>
<sequence>MLLPLDHTEVPDSPGHHAVGHNNNYYHHNQHVEDDDDDDDDDNYDDYELEADELIGYDDHWSEVTGDITKQFNQLRSQAQHDPAVGRIAPPAKLALAGGKTKELNKLASRIRLDDGSNFNASVSVANDIKLSAGKASGSARAPQKDKSDRATSEQVLDPRTRMILLKLLNQGVIYEINGCISTGKEANVYHAMTEDGLHRAIKIYKTSILVFKDRDRYVSGEFRFRHGYSRHNPRKMVRVWAEKEMRNLKRLHAAGIACPQPLLLRQHVLVMDFLGSDDGWAYPRLKDAPITSTSRYTKLYWQLVRDMRIMFQTCRLVHADLSEYNILYHAKSLYIIDVSQSVEHDHPYALDFLRHDCNNVTEYFRKHGVRVMSLRQLFDFITDTFGITDNSPGNITAELEKASIKDNLKDLDSEQLRQQMLDDQVFRQSYIPRTLQEVFDYERDVEKINRGEIDDIIYSKMVGFNIDGKAQLAGPAASEEDPQQDKAHQQQERPKLP</sequence>
<keyword evidence="1" id="KW-0808">Transferase</keyword>
<gene>
    <name evidence="1" type="primary">rio1</name>
    <name evidence="1" type="ORF">EV182_003278</name>
</gene>
<dbReference type="EC" id="2.7.11.1" evidence="1"/>
<proteinExistence type="predicted"/>
<accession>A0ACC1HRG1</accession>
<organism evidence="1 2">
    <name type="scientific">Spiromyces aspiralis</name>
    <dbReference type="NCBI Taxonomy" id="68401"/>
    <lineage>
        <taxon>Eukaryota</taxon>
        <taxon>Fungi</taxon>
        <taxon>Fungi incertae sedis</taxon>
        <taxon>Zoopagomycota</taxon>
        <taxon>Kickxellomycotina</taxon>
        <taxon>Kickxellomycetes</taxon>
        <taxon>Kickxellales</taxon>
        <taxon>Kickxellaceae</taxon>
        <taxon>Spiromyces</taxon>
    </lineage>
</organism>
<dbReference type="Proteomes" id="UP001145114">
    <property type="component" value="Unassembled WGS sequence"/>
</dbReference>
<keyword evidence="2" id="KW-1185">Reference proteome</keyword>
<name>A0ACC1HRG1_9FUNG</name>
<evidence type="ECO:0000313" key="1">
    <source>
        <dbReference type="EMBL" id="KAJ1678827.1"/>
    </source>
</evidence>
<protein>
    <submittedName>
        <fullName evidence="1">Serine/threonine-protein kinase rio1</fullName>
        <ecNumber evidence="1">2.7.11.1</ecNumber>
    </submittedName>
</protein>
<feature type="non-terminal residue" evidence="1">
    <location>
        <position position="498"/>
    </location>
</feature>
<dbReference type="EMBL" id="JAMZIH010000825">
    <property type="protein sequence ID" value="KAJ1678827.1"/>
    <property type="molecule type" value="Genomic_DNA"/>
</dbReference>
<comment type="caution">
    <text evidence="1">The sequence shown here is derived from an EMBL/GenBank/DDBJ whole genome shotgun (WGS) entry which is preliminary data.</text>
</comment>
<reference evidence="1" key="1">
    <citation type="submission" date="2022-06" db="EMBL/GenBank/DDBJ databases">
        <title>Phylogenomic reconstructions and comparative analyses of Kickxellomycotina fungi.</title>
        <authorList>
            <person name="Reynolds N.K."/>
            <person name="Stajich J.E."/>
            <person name="Barry K."/>
            <person name="Grigoriev I.V."/>
            <person name="Crous P."/>
            <person name="Smith M.E."/>
        </authorList>
    </citation>
    <scope>NUCLEOTIDE SEQUENCE</scope>
    <source>
        <strain evidence="1">RSA 2271</strain>
    </source>
</reference>